<reference evidence="2" key="1">
    <citation type="submission" date="2020-11" db="EMBL/GenBank/DDBJ databases">
        <authorList>
            <consortium name="DOE Joint Genome Institute"/>
            <person name="Ahrendt S."/>
            <person name="Riley R."/>
            <person name="Andreopoulos W."/>
            <person name="Labutti K."/>
            <person name="Pangilinan J."/>
            <person name="Ruiz-Duenas F.J."/>
            <person name="Barrasa J.M."/>
            <person name="Sanchez-Garcia M."/>
            <person name="Camarero S."/>
            <person name="Miyauchi S."/>
            <person name="Serrano A."/>
            <person name="Linde D."/>
            <person name="Babiker R."/>
            <person name="Drula E."/>
            <person name="Ayuso-Fernandez I."/>
            <person name="Pacheco R."/>
            <person name="Padilla G."/>
            <person name="Ferreira P."/>
            <person name="Barriuso J."/>
            <person name="Kellner H."/>
            <person name="Castanera R."/>
            <person name="Alfaro M."/>
            <person name="Ramirez L."/>
            <person name="Pisabarro A.G."/>
            <person name="Kuo A."/>
            <person name="Tritt A."/>
            <person name="Lipzen A."/>
            <person name="He G."/>
            <person name="Yan M."/>
            <person name="Ng V."/>
            <person name="Cullen D."/>
            <person name="Martin F."/>
            <person name="Rosso M.-N."/>
            <person name="Henrissat B."/>
            <person name="Hibbett D."/>
            <person name="Martinez A.T."/>
            <person name="Grigoriev I.V."/>
        </authorList>
    </citation>
    <scope>NUCLEOTIDE SEQUENCE</scope>
    <source>
        <strain evidence="2">CIRM-BRFM 674</strain>
    </source>
</reference>
<organism evidence="2 3">
    <name type="scientific">Pholiota conissans</name>
    <dbReference type="NCBI Taxonomy" id="109636"/>
    <lineage>
        <taxon>Eukaryota</taxon>
        <taxon>Fungi</taxon>
        <taxon>Dikarya</taxon>
        <taxon>Basidiomycota</taxon>
        <taxon>Agaricomycotina</taxon>
        <taxon>Agaricomycetes</taxon>
        <taxon>Agaricomycetidae</taxon>
        <taxon>Agaricales</taxon>
        <taxon>Agaricineae</taxon>
        <taxon>Strophariaceae</taxon>
        <taxon>Pholiota</taxon>
    </lineage>
</organism>
<protein>
    <submittedName>
        <fullName evidence="2">Uncharacterized protein</fullName>
    </submittedName>
</protein>
<gene>
    <name evidence="2" type="ORF">BDN70DRAFT_997434</name>
</gene>
<dbReference type="AlphaFoldDB" id="A0A9P5YQ66"/>
<accession>A0A9P5YQ66</accession>
<sequence>MQEARPPASQPSDHSEHTNIVRVMRILDVWSTKPSKAPLTSFILQPSKQANHALPRQAYGADLQANYTSFLLSPPLSSSSSPNARAMTSRPPMMSTAKHTHNTSRAQSLSDPFASSSPRPSTTPPRPSSTSRPSPSSPSSTTTTPFVDALPHLQARLHL</sequence>
<evidence type="ECO:0000313" key="2">
    <source>
        <dbReference type="EMBL" id="KAF9473852.1"/>
    </source>
</evidence>
<dbReference type="EMBL" id="MU155412">
    <property type="protein sequence ID" value="KAF9473852.1"/>
    <property type="molecule type" value="Genomic_DNA"/>
</dbReference>
<name>A0A9P5YQ66_9AGAR</name>
<evidence type="ECO:0000313" key="3">
    <source>
        <dbReference type="Proteomes" id="UP000807469"/>
    </source>
</evidence>
<feature type="compositionally biased region" description="Low complexity" evidence="1">
    <location>
        <begin position="128"/>
        <end position="145"/>
    </location>
</feature>
<feature type="compositionally biased region" description="Low complexity" evidence="1">
    <location>
        <begin position="71"/>
        <end position="82"/>
    </location>
</feature>
<feature type="region of interest" description="Disordered" evidence="1">
    <location>
        <begin position="71"/>
        <end position="150"/>
    </location>
</feature>
<comment type="caution">
    <text evidence="2">The sequence shown here is derived from an EMBL/GenBank/DDBJ whole genome shotgun (WGS) entry which is preliminary data.</text>
</comment>
<dbReference type="Proteomes" id="UP000807469">
    <property type="component" value="Unassembled WGS sequence"/>
</dbReference>
<keyword evidence="3" id="KW-1185">Reference proteome</keyword>
<proteinExistence type="predicted"/>
<evidence type="ECO:0000256" key="1">
    <source>
        <dbReference type="SAM" id="MobiDB-lite"/>
    </source>
</evidence>
<feature type="compositionally biased region" description="Polar residues" evidence="1">
    <location>
        <begin position="103"/>
        <end position="114"/>
    </location>
</feature>